<evidence type="ECO:0000256" key="8">
    <source>
        <dbReference type="ARBA" id="ARBA00022989"/>
    </source>
</evidence>
<evidence type="ECO:0000256" key="4">
    <source>
        <dbReference type="ARBA" id="ARBA00022603"/>
    </source>
</evidence>
<feature type="compositionally biased region" description="Polar residues" evidence="11">
    <location>
        <begin position="19"/>
        <end position="29"/>
    </location>
</feature>
<dbReference type="Proteomes" id="UP001590950">
    <property type="component" value="Unassembled WGS sequence"/>
</dbReference>
<evidence type="ECO:0000256" key="3">
    <source>
        <dbReference type="ARBA" id="ARBA00012151"/>
    </source>
</evidence>
<dbReference type="PROSITE" id="PS51564">
    <property type="entry name" value="SAM_ICMT"/>
    <property type="match status" value="1"/>
</dbReference>
<evidence type="ECO:0000256" key="9">
    <source>
        <dbReference type="ARBA" id="ARBA00023136"/>
    </source>
</evidence>
<keyword evidence="9 10" id="KW-0472">Membrane</keyword>
<evidence type="ECO:0000256" key="1">
    <source>
        <dbReference type="ARBA" id="ARBA00004141"/>
    </source>
</evidence>
<feature type="transmembrane region" description="Helical" evidence="10">
    <location>
        <begin position="96"/>
        <end position="117"/>
    </location>
</feature>
<keyword evidence="6 10" id="KW-0949">S-adenosyl-L-methionine</keyword>
<evidence type="ECO:0000313" key="13">
    <source>
        <dbReference type="Proteomes" id="UP001590950"/>
    </source>
</evidence>
<dbReference type="PANTHER" id="PTHR12714">
    <property type="entry name" value="PROTEIN-S ISOPRENYLCYSTEINE O-METHYLTRANSFERASE"/>
    <property type="match status" value="1"/>
</dbReference>
<feature type="region of interest" description="Disordered" evidence="11">
    <location>
        <begin position="1"/>
        <end position="61"/>
    </location>
</feature>
<feature type="transmembrane region" description="Helical" evidence="10">
    <location>
        <begin position="64"/>
        <end position="84"/>
    </location>
</feature>
<evidence type="ECO:0000256" key="11">
    <source>
        <dbReference type="SAM" id="MobiDB-lite"/>
    </source>
</evidence>
<reference evidence="12 13" key="1">
    <citation type="submission" date="2024-09" db="EMBL/GenBank/DDBJ databases">
        <title>Rethinking Asexuality: The Enigmatic Case of Functional Sexual Genes in Lepraria (Stereocaulaceae).</title>
        <authorList>
            <person name="Doellman M."/>
            <person name="Sun Y."/>
            <person name="Barcenas-Pena A."/>
            <person name="Lumbsch H.T."/>
            <person name="Grewe F."/>
        </authorList>
    </citation>
    <scope>NUCLEOTIDE SEQUENCE [LARGE SCALE GENOMIC DNA]</scope>
    <source>
        <strain evidence="12 13">Mercado 3170</strain>
    </source>
</reference>
<evidence type="ECO:0000256" key="6">
    <source>
        <dbReference type="ARBA" id="ARBA00022691"/>
    </source>
</evidence>
<dbReference type="Pfam" id="PF04140">
    <property type="entry name" value="ICMT"/>
    <property type="match status" value="1"/>
</dbReference>
<feature type="transmembrane region" description="Helical" evidence="10">
    <location>
        <begin position="169"/>
        <end position="189"/>
    </location>
</feature>
<feature type="transmembrane region" description="Helical" evidence="10">
    <location>
        <begin position="228"/>
        <end position="256"/>
    </location>
</feature>
<dbReference type="EMBL" id="JBEFKJ010000003">
    <property type="protein sequence ID" value="KAL2047173.1"/>
    <property type="molecule type" value="Genomic_DNA"/>
</dbReference>
<dbReference type="PANTHER" id="PTHR12714:SF9">
    <property type="entry name" value="PROTEIN-S-ISOPRENYLCYSTEINE O-METHYLTRANSFERASE"/>
    <property type="match status" value="1"/>
</dbReference>
<dbReference type="InterPro" id="IPR007269">
    <property type="entry name" value="ICMT_MeTrfase"/>
</dbReference>
<keyword evidence="13" id="KW-1185">Reference proteome</keyword>
<name>A0ABR4AN51_9LECA</name>
<accession>A0ABR4AN51</accession>
<feature type="compositionally biased region" description="Low complexity" evidence="11">
    <location>
        <begin position="46"/>
        <end position="57"/>
    </location>
</feature>
<dbReference type="Gene3D" id="1.20.120.1630">
    <property type="match status" value="1"/>
</dbReference>
<keyword evidence="10" id="KW-0256">Endoplasmic reticulum</keyword>
<evidence type="ECO:0000313" key="12">
    <source>
        <dbReference type="EMBL" id="KAL2047173.1"/>
    </source>
</evidence>
<keyword evidence="5" id="KW-0808">Transferase</keyword>
<keyword evidence="4 10" id="KW-0489">Methyltransferase</keyword>
<keyword evidence="8 10" id="KW-1133">Transmembrane helix</keyword>
<evidence type="ECO:0000256" key="2">
    <source>
        <dbReference type="ARBA" id="ARBA00009140"/>
    </source>
</evidence>
<dbReference type="InterPro" id="IPR025770">
    <property type="entry name" value="PPMT_MeTrfase"/>
</dbReference>
<comment type="caution">
    <text evidence="12">The sequence shown here is derived from an EMBL/GenBank/DDBJ whole genome shotgun (WGS) entry which is preliminary data.</text>
</comment>
<comment type="similarity">
    <text evidence="2 10">Belongs to the class VI-like SAM-binding methyltransferase superfamily. Isoprenylcysteine carboxyl methyltransferase family.</text>
</comment>
<comment type="catalytic activity">
    <reaction evidence="10">
        <text>[protein]-C-terminal S-[(2E,6E)-farnesyl]-L-cysteine + S-adenosyl-L-methionine = [protein]-C-terminal S-[(2E,6E)-farnesyl]-L-cysteine methyl ester + S-adenosyl-L-homocysteine</text>
        <dbReference type="Rhea" id="RHEA:21672"/>
        <dbReference type="Rhea" id="RHEA-COMP:12125"/>
        <dbReference type="Rhea" id="RHEA-COMP:12126"/>
        <dbReference type="ChEBI" id="CHEBI:57856"/>
        <dbReference type="ChEBI" id="CHEBI:59789"/>
        <dbReference type="ChEBI" id="CHEBI:90510"/>
        <dbReference type="ChEBI" id="CHEBI:90511"/>
        <dbReference type="EC" id="2.1.1.100"/>
    </reaction>
</comment>
<comment type="subcellular location">
    <subcellularLocation>
        <location evidence="10">Endoplasmic reticulum membrane</location>
        <topology evidence="10">Multi-pass membrane protein</topology>
    </subcellularLocation>
    <subcellularLocation>
        <location evidence="1">Membrane</location>
        <topology evidence="1">Multi-pass membrane protein</topology>
    </subcellularLocation>
</comment>
<evidence type="ECO:0000256" key="10">
    <source>
        <dbReference type="RuleBase" id="RU362022"/>
    </source>
</evidence>
<evidence type="ECO:0000256" key="5">
    <source>
        <dbReference type="ARBA" id="ARBA00022679"/>
    </source>
</evidence>
<proteinExistence type="inferred from homology"/>
<dbReference type="EC" id="2.1.1.100" evidence="3 10"/>
<feature type="transmembrane region" description="Helical" evidence="10">
    <location>
        <begin position="137"/>
        <end position="157"/>
    </location>
</feature>
<keyword evidence="7 10" id="KW-0812">Transmembrane</keyword>
<evidence type="ECO:0000256" key="7">
    <source>
        <dbReference type="ARBA" id="ARBA00022692"/>
    </source>
</evidence>
<gene>
    <name evidence="12" type="ORF">N7G274_001192</name>
</gene>
<protein>
    <recommendedName>
        <fullName evidence="3 10">Protein-S-isoprenylcysteine O-methyltransferase</fullName>
        <ecNumber evidence="3 10">2.1.1.100</ecNumber>
    </recommendedName>
</protein>
<sequence length="289" mass="32831">MVSVNSTSALDLDPVAQPLQRSSWEPQTNHADEPPHINGHANGHVSSTPSAPTSPTSPEDPNRALAAISLNAFLLGATLSFSFLTTLYSAFQGNPLWRLPFFLSALSLFHFLEYYTTARYNPLAASVDAFLLSQNGWAYNVAHSMAFLECGLHWYFYPGYELLSDFLRLPWLALGFTMLAVGQTIRTMAMAHAGSNFNHLVQSQKREGHELVTAGMYAWLRHPSYFGFFWWGLGTQVVLGNGVCLVAYSIALWRFFRHRIEKEERFLIHFFGYDYMRYRERTRIGIPFL</sequence>
<organism evidence="12 13">
    <name type="scientific">Stereocaulon virgatum</name>
    <dbReference type="NCBI Taxonomy" id="373712"/>
    <lineage>
        <taxon>Eukaryota</taxon>
        <taxon>Fungi</taxon>
        <taxon>Dikarya</taxon>
        <taxon>Ascomycota</taxon>
        <taxon>Pezizomycotina</taxon>
        <taxon>Lecanoromycetes</taxon>
        <taxon>OSLEUM clade</taxon>
        <taxon>Lecanoromycetidae</taxon>
        <taxon>Lecanorales</taxon>
        <taxon>Lecanorineae</taxon>
        <taxon>Stereocaulaceae</taxon>
        <taxon>Stereocaulon</taxon>
    </lineage>
</organism>